<evidence type="ECO:0000313" key="3">
    <source>
        <dbReference type="EMBL" id="MDK2562189.1"/>
    </source>
</evidence>
<feature type="domain" description="SH3b" evidence="2">
    <location>
        <begin position="49"/>
        <end position="111"/>
    </location>
</feature>
<evidence type="ECO:0000256" key="1">
    <source>
        <dbReference type="SAM" id="SignalP"/>
    </source>
</evidence>
<dbReference type="RefSeq" id="WP_284131173.1">
    <property type="nucleotide sequence ID" value="NZ_JASKYM010000001.1"/>
</dbReference>
<feature type="chain" id="PRO_5045250993" evidence="1">
    <location>
        <begin position="25"/>
        <end position="343"/>
    </location>
</feature>
<sequence length="343" mass="38006">MNFKKYVSTLIVGAMVFTSGGVIANAQTNSTNKATTVSTQANGSITVLDKTGKATHDVYIRDNSNTKGKILGTLNKNKTIKLNGKTKYGWYKVDYNGKAGYVYSSYVKIVETSDNNSNNNNSDITVLDKTGKATHNVYIRDNSNTKGKILGTLNKDKTIKLNGKTKYGWYKVDYNGKVGYVYSSYVKIVETSDNNSNNNNSDITVLDKTGKATHSVYIRDNSNTKGKILGTLNKDKTIKLNGKTKDGWYKVDYNGKVGYVYSTYVKIVETSDNNSNTTVLDKTGKATHDVYIRNKSNTKGKILGTLNKDKTIKIKEKTKDGWYKVDYNGNVGYVYSSYVKIVG</sequence>
<comment type="caution">
    <text evidence="3">The sequence shown here is derived from an EMBL/GenBank/DDBJ whole genome shotgun (WGS) entry which is preliminary data.</text>
</comment>
<reference evidence="3 4" key="1">
    <citation type="submission" date="2023-05" db="EMBL/GenBank/DDBJ databases">
        <title>Rombocin, a short stable natural nisin variant, displays selective antimicrobial activity against Listeria monocytogenes and employs dual mode of action to kill target bacterial strains.</title>
        <authorList>
            <person name="Wambui J."/>
            <person name="Stephan R."/>
            <person name="Kuipers O.P."/>
        </authorList>
    </citation>
    <scope>NUCLEOTIDE SEQUENCE [LARGE SCALE GENOMIC DNA]</scope>
    <source>
        <strain evidence="3 4">RC002</strain>
    </source>
</reference>
<organism evidence="3 4">
    <name type="scientific">Romboutsia sedimentorum</name>
    <dbReference type="NCBI Taxonomy" id="1368474"/>
    <lineage>
        <taxon>Bacteria</taxon>
        <taxon>Bacillati</taxon>
        <taxon>Bacillota</taxon>
        <taxon>Clostridia</taxon>
        <taxon>Peptostreptococcales</taxon>
        <taxon>Peptostreptococcaceae</taxon>
        <taxon>Romboutsia</taxon>
    </lineage>
</organism>
<protein>
    <submittedName>
        <fullName evidence="3">SH3 domain-containing protein</fullName>
    </submittedName>
</protein>
<feature type="domain" description="SH3b" evidence="2">
    <location>
        <begin position="207"/>
        <end position="269"/>
    </location>
</feature>
<dbReference type="PANTHER" id="PTHR34408:SF1">
    <property type="entry name" value="GLYCOSYL HYDROLASE FAMILY 19 DOMAIN-CONTAINING PROTEIN HI_1415"/>
    <property type="match status" value="1"/>
</dbReference>
<accession>A0ABT7E5I6</accession>
<dbReference type="InterPro" id="IPR003646">
    <property type="entry name" value="SH3-like_bac-type"/>
</dbReference>
<evidence type="ECO:0000313" key="4">
    <source>
        <dbReference type="Proteomes" id="UP001301012"/>
    </source>
</evidence>
<keyword evidence="4" id="KW-1185">Reference proteome</keyword>
<dbReference type="EMBL" id="JASKYM010000001">
    <property type="protein sequence ID" value="MDK2562189.1"/>
    <property type="molecule type" value="Genomic_DNA"/>
</dbReference>
<gene>
    <name evidence="3" type="ORF">QOZ84_01405</name>
</gene>
<dbReference type="Proteomes" id="UP001301012">
    <property type="component" value="Unassembled WGS sequence"/>
</dbReference>
<feature type="domain" description="SH3b" evidence="2">
    <location>
        <begin position="128"/>
        <end position="190"/>
    </location>
</feature>
<keyword evidence="1" id="KW-0732">Signal</keyword>
<dbReference type="Pfam" id="PF08239">
    <property type="entry name" value="SH3_3"/>
    <property type="match status" value="4"/>
</dbReference>
<feature type="domain" description="SH3b" evidence="2">
    <location>
        <begin position="281"/>
        <end position="343"/>
    </location>
</feature>
<feature type="signal peptide" evidence="1">
    <location>
        <begin position="1"/>
        <end position="24"/>
    </location>
</feature>
<name>A0ABT7E5I6_9FIRM</name>
<dbReference type="Gene3D" id="2.30.30.40">
    <property type="entry name" value="SH3 Domains"/>
    <property type="match status" value="4"/>
</dbReference>
<evidence type="ECO:0000259" key="2">
    <source>
        <dbReference type="SMART" id="SM00287"/>
    </source>
</evidence>
<dbReference type="InterPro" id="IPR036028">
    <property type="entry name" value="SH3-like_dom_sf"/>
</dbReference>
<dbReference type="SUPFAM" id="SSF50044">
    <property type="entry name" value="SH3-domain"/>
    <property type="match status" value="4"/>
</dbReference>
<proteinExistence type="predicted"/>
<dbReference type="SMART" id="SM00287">
    <property type="entry name" value="SH3b"/>
    <property type="match status" value="4"/>
</dbReference>
<dbReference type="InterPro" id="IPR052354">
    <property type="entry name" value="Cell_Wall_Dynamics_Protein"/>
</dbReference>
<dbReference type="PANTHER" id="PTHR34408">
    <property type="entry name" value="FAMILY PROTEIN, PUTATIVE-RELATED"/>
    <property type="match status" value="1"/>
</dbReference>